<organism evidence="1 2">
    <name type="scientific">Gloeothece verrucosa (strain PCC 7822)</name>
    <name type="common">Cyanothece sp. (strain PCC 7822)</name>
    <dbReference type="NCBI Taxonomy" id="497965"/>
    <lineage>
        <taxon>Bacteria</taxon>
        <taxon>Bacillati</taxon>
        <taxon>Cyanobacteriota</taxon>
        <taxon>Cyanophyceae</taxon>
        <taxon>Oscillatoriophycideae</taxon>
        <taxon>Chroococcales</taxon>
        <taxon>Aphanothecaceae</taxon>
        <taxon>Gloeothece</taxon>
        <taxon>Gloeothece verrucosa</taxon>
    </lineage>
</organism>
<proteinExistence type="predicted"/>
<sequence length="67" mass="8013">MNEPRSQQAVVSQPSTHSRLLNEIRDEFSLDEIQSFDDEHYWSDDSDLEFLYQTTSEDYVDFLLSYE</sequence>
<evidence type="ECO:0000313" key="2">
    <source>
        <dbReference type="Proteomes" id="UP000008206"/>
    </source>
</evidence>
<keyword evidence="2" id="KW-1185">Reference proteome</keyword>
<dbReference type="HOGENOM" id="CLU_2805291_0_0_3"/>
<name>E0UB10_GLOV7</name>
<gene>
    <name evidence="1" type="ordered locus">Cyan7822_3178</name>
</gene>
<protein>
    <submittedName>
        <fullName evidence="1">Uncharacterized protein</fullName>
    </submittedName>
</protein>
<accession>E0UB10</accession>
<dbReference type="EMBL" id="CP002198">
    <property type="protein sequence ID" value="ADN15132.1"/>
    <property type="molecule type" value="Genomic_DNA"/>
</dbReference>
<dbReference type="OrthoDB" id="9856946at2"/>
<dbReference type="KEGG" id="cyj:Cyan7822_3178"/>
<reference evidence="2" key="1">
    <citation type="journal article" date="2011" name="MBio">
        <title>Novel metabolic attributes of the genus Cyanothece, comprising a group of unicellular nitrogen-fixing Cyanobacteria.</title>
        <authorList>
            <person name="Bandyopadhyay A."/>
            <person name="Elvitigala T."/>
            <person name="Welsh E."/>
            <person name="Stockel J."/>
            <person name="Liberton M."/>
            <person name="Min H."/>
            <person name="Sherman L.A."/>
            <person name="Pakrasi H.B."/>
        </authorList>
    </citation>
    <scope>NUCLEOTIDE SEQUENCE [LARGE SCALE GENOMIC DNA]</scope>
    <source>
        <strain evidence="2">PCC 7822</strain>
    </source>
</reference>
<dbReference type="RefSeq" id="WP_013323225.1">
    <property type="nucleotide sequence ID" value="NC_014501.1"/>
</dbReference>
<dbReference type="AlphaFoldDB" id="E0UB10"/>
<dbReference type="Proteomes" id="UP000008206">
    <property type="component" value="Chromosome"/>
</dbReference>
<evidence type="ECO:0000313" key="1">
    <source>
        <dbReference type="EMBL" id="ADN15132.1"/>
    </source>
</evidence>
<dbReference type="eggNOG" id="ENOG50321C4">
    <property type="taxonomic scope" value="Bacteria"/>
</dbReference>